<dbReference type="Proteomes" id="UP000191691">
    <property type="component" value="Unassembled WGS sequence"/>
</dbReference>
<feature type="region of interest" description="Disordered" evidence="1">
    <location>
        <begin position="124"/>
        <end position="156"/>
    </location>
</feature>
<evidence type="ECO:0000313" key="2">
    <source>
        <dbReference type="EMBL" id="OQE81668.1"/>
    </source>
</evidence>
<feature type="region of interest" description="Disordered" evidence="1">
    <location>
        <begin position="251"/>
        <end position="297"/>
    </location>
</feature>
<comment type="caution">
    <text evidence="2">The sequence shown here is derived from an EMBL/GenBank/DDBJ whole genome shotgun (WGS) entry which is preliminary data.</text>
</comment>
<feature type="region of interest" description="Disordered" evidence="1">
    <location>
        <begin position="318"/>
        <end position="343"/>
    </location>
</feature>
<organism evidence="2 3">
    <name type="scientific">Penicillium nalgiovense</name>
    <dbReference type="NCBI Taxonomy" id="60175"/>
    <lineage>
        <taxon>Eukaryota</taxon>
        <taxon>Fungi</taxon>
        <taxon>Dikarya</taxon>
        <taxon>Ascomycota</taxon>
        <taxon>Pezizomycotina</taxon>
        <taxon>Eurotiomycetes</taxon>
        <taxon>Eurotiomycetidae</taxon>
        <taxon>Eurotiales</taxon>
        <taxon>Aspergillaceae</taxon>
        <taxon>Penicillium</taxon>
    </lineage>
</organism>
<dbReference type="EMBL" id="MOOB01000039">
    <property type="protein sequence ID" value="OQE81668.1"/>
    <property type="molecule type" value="Genomic_DNA"/>
</dbReference>
<reference evidence="3" key="1">
    <citation type="journal article" date="2017" name="Nat. Microbiol.">
        <title>Global analysis of biosynthetic gene clusters reveals vast potential of secondary metabolite production in Penicillium species.</title>
        <authorList>
            <person name="Nielsen J.C."/>
            <person name="Grijseels S."/>
            <person name="Prigent S."/>
            <person name="Ji B."/>
            <person name="Dainat J."/>
            <person name="Nielsen K.F."/>
            <person name="Frisvad J.C."/>
            <person name="Workman M."/>
            <person name="Nielsen J."/>
        </authorList>
    </citation>
    <scope>NUCLEOTIDE SEQUENCE [LARGE SCALE GENOMIC DNA]</scope>
    <source>
        <strain evidence="3">IBT 13039</strain>
    </source>
</reference>
<feature type="region of interest" description="Disordered" evidence="1">
    <location>
        <begin position="169"/>
        <end position="195"/>
    </location>
</feature>
<sequence>MAPSPSRIAAQESDAYADSTIKMQRLVLAMNLSPAETAVKELFHDTLCKKSLQGMAWIHERLDYANPFPLSSEEPTKGLINPFVEYESLLYGMQALKGQIDLLNSDIALPSFTISQRQKLIPDNGFASHPPSGITKSQIYEDDCGKPATQGPLEENKKLSKSTATIKLGKRKNRKRKNKAVVKGTLSRDSPDLTALQPNSITCAISSESGAAPHPTTTRARCINARERDLLDPLYEMLVECANRTELRALQTAEPQTPTPSSDSETIVGETTLQDPKNDHHGKDTGKRPRENQSRRKIENKLYITIPSLSPHILNQELSSTRPSSEAPKDKIQEGNQPLSAPPVLYPLQPEITMYVGSPFMNPWDRPSSAFGNLPHTQTIRAMPEMDPWLSSQALAIVRDKVRLLPLTARAIQAPGMYWVSRLHLPGARQPSGNCLSLGLGLRGVTDGR</sequence>
<dbReference type="AlphaFoldDB" id="A0A1V6Y2Q5"/>
<feature type="compositionally biased region" description="Basic residues" evidence="1">
    <location>
        <begin position="169"/>
        <end position="180"/>
    </location>
</feature>
<protein>
    <submittedName>
        <fullName evidence="2">Uncharacterized protein</fullName>
    </submittedName>
</protein>
<gene>
    <name evidence="2" type="ORF">PENNAL_c0039G02433</name>
</gene>
<evidence type="ECO:0000313" key="3">
    <source>
        <dbReference type="Proteomes" id="UP000191691"/>
    </source>
</evidence>
<feature type="compositionally biased region" description="Basic and acidic residues" evidence="1">
    <location>
        <begin position="276"/>
        <end position="297"/>
    </location>
</feature>
<proteinExistence type="predicted"/>
<evidence type="ECO:0000256" key="1">
    <source>
        <dbReference type="SAM" id="MobiDB-lite"/>
    </source>
</evidence>
<keyword evidence="3" id="KW-1185">Reference proteome</keyword>
<accession>A0A1V6Y2Q5</accession>
<name>A0A1V6Y2Q5_PENNA</name>
<feature type="compositionally biased region" description="Polar residues" evidence="1">
    <location>
        <begin position="253"/>
        <end position="275"/>
    </location>
</feature>